<dbReference type="SMART" id="SM01117">
    <property type="entry name" value="Cyt-b5"/>
    <property type="match status" value="1"/>
</dbReference>
<keyword evidence="9 14" id="KW-0560">Oxidoreductase</keyword>
<evidence type="ECO:0000256" key="4">
    <source>
        <dbReference type="ARBA" id="ARBA00022617"/>
    </source>
</evidence>
<evidence type="ECO:0000256" key="5">
    <source>
        <dbReference type="ARBA" id="ARBA00022692"/>
    </source>
</evidence>
<protein>
    <recommendedName>
        <fullName evidence="14">Acyl-CoA desaturase</fullName>
        <ecNumber evidence="14">1.14.19.1</ecNumber>
    </recommendedName>
</protein>
<dbReference type="GO" id="GO:0004768">
    <property type="term" value="F:stearoyl-CoA 9-desaturase activity"/>
    <property type="evidence" value="ECO:0007669"/>
    <property type="project" value="UniProtKB-UniRule"/>
</dbReference>
<keyword evidence="3 14" id="KW-0444">Lipid biosynthesis</keyword>
<comment type="caution">
    <text evidence="17">The sequence shown here is derived from an EMBL/GenBank/DDBJ whole genome shotgun (WGS) entry which is preliminary data.</text>
</comment>
<comment type="subcellular location">
    <subcellularLocation>
        <location evidence="1">Membrane</location>
        <topology evidence="1">Multi-pass membrane protein</topology>
    </subcellularLocation>
</comment>
<keyword evidence="18" id="KW-1185">Reference proteome</keyword>
<keyword evidence="4 14" id="KW-0349">Heme</keyword>
<dbReference type="PANTHER" id="PTHR11351">
    <property type="entry name" value="ACYL-COA DESATURASE"/>
    <property type="match status" value="1"/>
</dbReference>
<dbReference type="PROSITE" id="PS00191">
    <property type="entry name" value="CYTOCHROME_B5_1"/>
    <property type="match status" value="1"/>
</dbReference>
<dbReference type="PANTHER" id="PTHR11351:SF31">
    <property type="entry name" value="DESATURASE 1, ISOFORM A-RELATED"/>
    <property type="match status" value="1"/>
</dbReference>
<dbReference type="GO" id="GO:0006636">
    <property type="term" value="P:unsaturated fatty acid biosynthetic process"/>
    <property type="evidence" value="ECO:0007669"/>
    <property type="project" value="UniProtKB-UniRule"/>
</dbReference>
<dbReference type="GO" id="GO:0005789">
    <property type="term" value="C:endoplasmic reticulum membrane"/>
    <property type="evidence" value="ECO:0007669"/>
    <property type="project" value="TreeGrafter"/>
</dbReference>
<dbReference type="GO" id="GO:0020037">
    <property type="term" value="F:heme binding"/>
    <property type="evidence" value="ECO:0007669"/>
    <property type="project" value="InterPro"/>
</dbReference>
<dbReference type="PIRSF" id="PIRSF000345">
    <property type="entry name" value="OLE1"/>
    <property type="match status" value="1"/>
</dbReference>
<feature type="transmembrane region" description="Helical" evidence="15">
    <location>
        <begin position="60"/>
        <end position="78"/>
    </location>
</feature>
<comment type="function">
    <text evidence="14">Stearoyl-CoA desaturase that utilizes O(2) and electrons from reduced cytochrome b5 to introduce the first double bond into saturated fatty acyl-CoA substrates.</text>
</comment>
<dbReference type="PRINTS" id="PR00363">
    <property type="entry name" value="CYTOCHROMEB5"/>
</dbReference>
<evidence type="ECO:0000256" key="7">
    <source>
        <dbReference type="ARBA" id="ARBA00022832"/>
    </source>
</evidence>
<keyword evidence="13 14" id="KW-0275">Fatty acid biosynthesis</keyword>
<evidence type="ECO:0000313" key="18">
    <source>
        <dbReference type="Proteomes" id="UP001213000"/>
    </source>
</evidence>
<reference evidence="17" key="1">
    <citation type="submission" date="2022-07" db="EMBL/GenBank/DDBJ databases">
        <title>Genome Sequence of Leucocoprinus birnbaumii.</title>
        <authorList>
            <person name="Buettner E."/>
        </authorList>
    </citation>
    <scope>NUCLEOTIDE SEQUENCE</scope>
    <source>
        <strain evidence="17">VT141</strain>
    </source>
</reference>
<feature type="domain" description="Cytochrome b5 heme-binding" evidence="16">
    <location>
        <begin position="364"/>
        <end position="429"/>
    </location>
</feature>
<keyword evidence="11 14" id="KW-0443">Lipid metabolism</keyword>
<dbReference type="Pfam" id="PF00173">
    <property type="entry name" value="Cyt-b5"/>
    <property type="match status" value="1"/>
</dbReference>
<evidence type="ECO:0000256" key="13">
    <source>
        <dbReference type="ARBA" id="ARBA00023160"/>
    </source>
</evidence>
<feature type="transmembrane region" description="Helical" evidence="15">
    <location>
        <begin position="84"/>
        <end position="103"/>
    </location>
</feature>
<evidence type="ECO:0000256" key="12">
    <source>
        <dbReference type="ARBA" id="ARBA00023136"/>
    </source>
</evidence>
<dbReference type="PROSITE" id="PS00476">
    <property type="entry name" value="FATTY_ACID_DESATUR_1"/>
    <property type="match status" value="1"/>
</dbReference>
<dbReference type="PROSITE" id="PS50255">
    <property type="entry name" value="CYTOCHROME_B5_2"/>
    <property type="match status" value="1"/>
</dbReference>
<comment type="catalytic activity">
    <reaction evidence="14">
        <text>octadecanoyl-CoA + 2 Fe(II)-[cytochrome b5] + O2 + 2 H(+) = (9Z)-octadecenoyl-CoA + 2 Fe(III)-[cytochrome b5] + 2 H2O</text>
        <dbReference type="Rhea" id="RHEA:19721"/>
        <dbReference type="Rhea" id="RHEA-COMP:10438"/>
        <dbReference type="Rhea" id="RHEA-COMP:10439"/>
        <dbReference type="ChEBI" id="CHEBI:15377"/>
        <dbReference type="ChEBI" id="CHEBI:15378"/>
        <dbReference type="ChEBI" id="CHEBI:15379"/>
        <dbReference type="ChEBI" id="CHEBI:29033"/>
        <dbReference type="ChEBI" id="CHEBI:29034"/>
        <dbReference type="ChEBI" id="CHEBI:57387"/>
        <dbReference type="ChEBI" id="CHEBI:57394"/>
        <dbReference type="EC" id="1.14.19.1"/>
    </reaction>
</comment>
<evidence type="ECO:0000259" key="16">
    <source>
        <dbReference type="PROSITE" id="PS50255"/>
    </source>
</evidence>
<keyword evidence="10 14" id="KW-0408">Iron</keyword>
<gene>
    <name evidence="17" type="ORF">NP233_g1779</name>
</gene>
<dbReference type="InterPro" id="IPR001522">
    <property type="entry name" value="FADS-1_CS"/>
</dbReference>
<dbReference type="InterPro" id="IPR036400">
    <property type="entry name" value="Cyt_B5-like_heme/steroid_sf"/>
</dbReference>
<evidence type="ECO:0000256" key="15">
    <source>
        <dbReference type="SAM" id="Phobius"/>
    </source>
</evidence>
<dbReference type="InterPro" id="IPR001199">
    <property type="entry name" value="Cyt_B5-like_heme/steroid-bd"/>
</dbReference>
<evidence type="ECO:0000313" key="17">
    <source>
        <dbReference type="EMBL" id="KAJ3574410.1"/>
    </source>
</evidence>
<evidence type="ECO:0000256" key="9">
    <source>
        <dbReference type="ARBA" id="ARBA00023002"/>
    </source>
</evidence>
<accession>A0AAD5VZH8</accession>
<keyword evidence="6 14" id="KW-0479">Metal-binding</keyword>
<evidence type="ECO:0000256" key="6">
    <source>
        <dbReference type="ARBA" id="ARBA00022723"/>
    </source>
</evidence>
<organism evidence="17 18">
    <name type="scientific">Leucocoprinus birnbaumii</name>
    <dbReference type="NCBI Taxonomy" id="56174"/>
    <lineage>
        <taxon>Eukaryota</taxon>
        <taxon>Fungi</taxon>
        <taxon>Dikarya</taxon>
        <taxon>Basidiomycota</taxon>
        <taxon>Agaricomycotina</taxon>
        <taxon>Agaricomycetes</taxon>
        <taxon>Agaricomycetidae</taxon>
        <taxon>Agaricales</taxon>
        <taxon>Agaricineae</taxon>
        <taxon>Agaricaceae</taxon>
        <taxon>Leucocoprinus</taxon>
    </lineage>
</organism>
<evidence type="ECO:0000256" key="14">
    <source>
        <dbReference type="PIRNR" id="PIRNR000345"/>
    </source>
</evidence>
<keyword evidence="14" id="KW-0249">Electron transport</keyword>
<keyword evidence="12 15" id="KW-0472">Membrane</keyword>
<dbReference type="SUPFAM" id="SSF55856">
    <property type="entry name" value="Cytochrome b5-like heme/steroid binding domain"/>
    <property type="match status" value="1"/>
</dbReference>
<evidence type="ECO:0000256" key="1">
    <source>
        <dbReference type="ARBA" id="ARBA00004141"/>
    </source>
</evidence>
<proteinExistence type="inferred from homology"/>
<dbReference type="CDD" id="cd03505">
    <property type="entry name" value="Delta9-FADS-like"/>
    <property type="match status" value="1"/>
</dbReference>
<dbReference type="InterPro" id="IPR005804">
    <property type="entry name" value="FA_desaturase_dom"/>
</dbReference>
<keyword evidence="14" id="KW-0813">Transport</keyword>
<evidence type="ECO:0000256" key="3">
    <source>
        <dbReference type="ARBA" id="ARBA00022516"/>
    </source>
</evidence>
<dbReference type="InterPro" id="IPR015876">
    <property type="entry name" value="Acyl-CoA_DS"/>
</dbReference>
<comment type="similarity">
    <text evidence="2 14">Belongs to the fatty acid desaturase type 1 family.</text>
</comment>
<evidence type="ECO:0000256" key="11">
    <source>
        <dbReference type="ARBA" id="ARBA00023098"/>
    </source>
</evidence>
<comment type="cofactor">
    <cofactor evidence="14">
        <name>Fe(2+)</name>
        <dbReference type="ChEBI" id="CHEBI:29033"/>
    </cofactor>
    <text evidence="14">Expected to bind 2 Fe(2+) ions per subunit.</text>
</comment>
<feature type="transmembrane region" description="Helical" evidence="15">
    <location>
        <begin position="198"/>
        <end position="218"/>
    </location>
</feature>
<dbReference type="AlphaFoldDB" id="A0AAD5VZH8"/>
<dbReference type="PRINTS" id="PR00075">
    <property type="entry name" value="FACDDSATRASE"/>
</dbReference>
<evidence type="ECO:0000256" key="10">
    <source>
        <dbReference type="ARBA" id="ARBA00023004"/>
    </source>
</evidence>
<dbReference type="EMBL" id="JANIEX010000069">
    <property type="protein sequence ID" value="KAJ3574410.1"/>
    <property type="molecule type" value="Genomic_DNA"/>
</dbReference>
<dbReference type="InterPro" id="IPR009160">
    <property type="entry name" value="Acyl-CoA_deSatase_haem/ster-bd"/>
</dbReference>
<keyword evidence="7 14" id="KW-0276">Fatty acid metabolism</keyword>
<evidence type="ECO:0000256" key="2">
    <source>
        <dbReference type="ARBA" id="ARBA00009295"/>
    </source>
</evidence>
<dbReference type="Pfam" id="PF00487">
    <property type="entry name" value="FA_desaturase"/>
    <property type="match status" value="1"/>
</dbReference>
<name>A0AAD5VZH8_9AGAR</name>
<sequence length="461" mass="52764">MAPAADGESCLKQRLDISSSSDHSTTPQLQDDYPPQDAQWAMLRPVAKWRAWYNDINKSNCAVLILTHGVGLLGPIFITCQWKTLLFALSYAYLLGFGITAGYHRLWSHRSYNASLPLQYFLAVLGAGAVQYDIQWWCRQHRAHHRYTDTELDPYGAPRGFWYSHIGWLIFVNRQKIGFADISDLRNDPVVQWQRRNFVLLALFVAFVIPGSIPYWLWNETISGCIVYAIAFRICYLHHVTFSVNSLAHWLGEATYDDKDTPRDHFLTALVTLGEGYHNFHHQFPMDYRNAIKWYQYDPSKWFIWVCEKLGFADNLKVCADNEIRKSEYTMQLNSLREKQGSIIWPVRTCNLPVLDWDAFQTLSQRQALIIVAGFIHDVTSFINEHPGGSAILISNVGQDATAAFFGGIYSHSNAAHNLLAMKRVGILQGGFQPGLGMDKAIPPSQRLRIMQWEEIVEKEL</sequence>
<keyword evidence="5 15" id="KW-0812">Transmembrane</keyword>
<evidence type="ECO:0000256" key="8">
    <source>
        <dbReference type="ARBA" id="ARBA00022989"/>
    </source>
</evidence>
<dbReference type="InterPro" id="IPR018506">
    <property type="entry name" value="Cyt_B5_heme-BS"/>
</dbReference>
<dbReference type="GO" id="GO:0005506">
    <property type="term" value="F:iron ion binding"/>
    <property type="evidence" value="ECO:0007669"/>
    <property type="project" value="TreeGrafter"/>
</dbReference>
<dbReference type="Gene3D" id="3.10.120.10">
    <property type="entry name" value="Cytochrome b5-like heme/steroid binding domain"/>
    <property type="match status" value="1"/>
</dbReference>
<dbReference type="Proteomes" id="UP001213000">
    <property type="component" value="Unassembled WGS sequence"/>
</dbReference>
<keyword evidence="8 15" id="KW-1133">Transmembrane helix</keyword>
<dbReference type="EC" id="1.14.19.1" evidence="14"/>